<dbReference type="PROSITE" id="PS51318">
    <property type="entry name" value="TAT"/>
    <property type="match status" value="1"/>
</dbReference>
<proteinExistence type="inferred from homology"/>
<dbReference type="RefSeq" id="WP_106852720.1">
    <property type="nucleotide sequence ID" value="NZ_OGTP01000001.1"/>
</dbReference>
<dbReference type="InterPro" id="IPR029021">
    <property type="entry name" value="Prot-tyrosine_phosphatase-like"/>
</dbReference>
<dbReference type="GO" id="GO:0004721">
    <property type="term" value="F:phosphoprotein phosphatase activity"/>
    <property type="evidence" value="ECO:0007669"/>
    <property type="project" value="InterPro"/>
</dbReference>
<protein>
    <submittedName>
        <fullName evidence="2">Protein-tyrosine phosphatase</fullName>
    </submittedName>
</protein>
<dbReference type="PANTHER" id="PTHR31126:SF1">
    <property type="entry name" value="TYROSINE SPECIFIC PROTEIN PHOSPHATASES DOMAIN-CONTAINING PROTEIN"/>
    <property type="match status" value="1"/>
</dbReference>
<dbReference type="Gene3D" id="3.90.190.10">
    <property type="entry name" value="Protein tyrosine phosphatase superfamily"/>
    <property type="match status" value="1"/>
</dbReference>
<organism evidence="2 3">
    <name type="scientific">Caballeronia novacaledonica</name>
    <dbReference type="NCBI Taxonomy" id="1544861"/>
    <lineage>
        <taxon>Bacteria</taxon>
        <taxon>Pseudomonadati</taxon>
        <taxon>Pseudomonadota</taxon>
        <taxon>Betaproteobacteria</taxon>
        <taxon>Burkholderiales</taxon>
        <taxon>Burkholderiaceae</taxon>
        <taxon>Caballeronia</taxon>
    </lineage>
</organism>
<dbReference type="Pfam" id="PF13350">
    <property type="entry name" value="Y_phosphatase3"/>
    <property type="match status" value="1"/>
</dbReference>
<dbReference type="PANTHER" id="PTHR31126">
    <property type="entry name" value="TYROSINE-PROTEIN PHOSPHATASE"/>
    <property type="match status" value="1"/>
</dbReference>
<reference evidence="3" key="1">
    <citation type="submission" date="2018-01" db="EMBL/GenBank/DDBJ databases">
        <authorList>
            <person name="Peeters C."/>
        </authorList>
    </citation>
    <scope>NUCLEOTIDE SEQUENCE [LARGE SCALE GENOMIC DNA]</scope>
</reference>
<dbReference type="OrthoDB" id="1188001at2"/>
<dbReference type="SUPFAM" id="SSF52799">
    <property type="entry name" value="(Phosphotyrosine protein) phosphatases II"/>
    <property type="match status" value="1"/>
</dbReference>
<dbReference type="AlphaFoldDB" id="A0A2U3HYM2"/>
<name>A0A2U3HYM2_9BURK</name>
<evidence type="ECO:0000313" key="3">
    <source>
        <dbReference type="Proteomes" id="UP000238169"/>
    </source>
</evidence>
<dbReference type="InterPro" id="IPR026893">
    <property type="entry name" value="Tyr/Ser_Pase_IphP-type"/>
</dbReference>
<accession>A0A2U3HYM2</accession>
<evidence type="ECO:0000256" key="1">
    <source>
        <dbReference type="ARBA" id="ARBA00009580"/>
    </source>
</evidence>
<dbReference type="Proteomes" id="UP000238169">
    <property type="component" value="Unassembled WGS sequence"/>
</dbReference>
<gene>
    <name evidence="2" type="ORF">NOV72_00210</name>
</gene>
<dbReference type="InterPro" id="IPR006311">
    <property type="entry name" value="TAT_signal"/>
</dbReference>
<dbReference type="EMBL" id="OGTP01000001">
    <property type="protein sequence ID" value="SPB12906.1"/>
    <property type="molecule type" value="Genomic_DNA"/>
</dbReference>
<keyword evidence="3" id="KW-1185">Reference proteome</keyword>
<sequence length="310" mass="32490">MLHQSESSRVVLSSRRQFLRQAAGALLMPVAGSALLAGCGGGGSDSPAGIDSSTNARIAAAPRLASVDNFRDIAGADAASVYKTSSGQMLRRGVFFRANALSPSAADLATLATLDIHAIYDLRTPSEITKQPDATLNGATWINFNLVGTDSPGMPTINTAADAIAMMENGERQMVLDAGYRQRLAQLFTAMANGQNAQLYHCSAGKDRTGWVTAVLLSLVDVPQSVIMQDYLLTNTYTAADIAAQYAGMAKAYGQAYADAYYPVLGVQASFLQAGLDQAAQSYGSMAAYITNGLALSAAVQSQLRAKLLS</sequence>
<comment type="similarity">
    <text evidence="1">Belongs to the protein-tyrosine phosphatase family.</text>
</comment>
<evidence type="ECO:0000313" key="2">
    <source>
        <dbReference type="EMBL" id="SPB12906.1"/>
    </source>
</evidence>